<dbReference type="Proteomes" id="UP001454036">
    <property type="component" value="Unassembled WGS sequence"/>
</dbReference>
<dbReference type="PROSITE" id="PS50222">
    <property type="entry name" value="EF_HAND_2"/>
    <property type="match status" value="1"/>
</dbReference>
<feature type="domain" description="EF-hand" evidence="5">
    <location>
        <begin position="268"/>
        <end position="303"/>
    </location>
</feature>
<dbReference type="SUPFAM" id="SSF47473">
    <property type="entry name" value="EF-hand"/>
    <property type="match status" value="1"/>
</dbReference>
<keyword evidence="1" id="KW-0050">Antiport</keyword>
<evidence type="ECO:0000313" key="7">
    <source>
        <dbReference type="Proteomes" id="UP001454036"/>
    </source>
</evidence>
<feature type="transmembrane region" description="Helical" evidence="4">
    <location>
        <begin position="62"/>
        <end position="88"/>
    </location>
</feature>
<feature type="transmembrane region" description="Helical" evidence="4">
    <location>
        <begin position="410"/>
        <end position="430"/>
    </location>
</feature>
<dbReference type="GO" id="GO:0006874">
    <property type="term" value="P:intracellular calcium ion homeostasis"/>
    <property type="evidence" value="ECO:0007669"/>
    <property type="project" value="TreeGrafter"/>
</dbReference>
<dbReference type="GO" id="GO:0015369">
    <property type="term" value="F:calcium:proton antiporter activity"/>
    <property type="evidence" value="ECO:0007669"/>
    <property type="project" value="TreeGrafter"/>
</dbReference>
<evidence type="ECO:0000313" key="6">
    <source>
        <dbReference type="EMBL" id="GAA0170642.1"/>
    </source>
</evidence>
<feature type="transmembrane region" description="Helical" evidence="4">
    <location>
        <begin position="469"/>
        <end position="488"/>
    </location>
</feature>
<dbReference type="InterPro" id="IPR002048">
    <property type="entry name" value="EF_hand_dom"/>
</dbReference>
<evidence type="ECO:0000256" key="3">
    <source>
        <dbReference type="ARBA" id="ARBA00023065"/>
    </source>
</evidence>
<feature type="transmembrane region" description="Helical" evidence="4">
    <location>
        <begin position="210"/>
        <end position="230"/>
    </location>
</feature>
<reference evidence="6 7" key="1">
    <citation type="submission" date="2024-01" db="EMBL/GenBank/DDBJ databases">
        <title>The complete chloroplast genome sequence of Lithospermum erythrorhizon: insights into the phylogenetic relationship among Boraginaceae species and the maternal lineages of purple gromwells.</title>
        <authorList>
            <person name="Okada T."/>
            <person name="Watanabe K."/>
        </authorList>
    </citation>
    <scope>NUCLEOTIDE SEQUENCE [LARGE SCALE GENOMIC DNA]</scope>
</reference>
<keyword evidence="1" id="KW-0813">Transport</keyword>
<feature type="transmembrane region" description="Helical" evidence="4">
    <location>
        <begin position="334"/>
        <end position="353"/>
    </location>
</feature>
<dbReference type="PANTHER" id="PTHR31503">
    <property type="entry name" value="VACUOLAR CALCIUM ION TRANSPORTER"/>
    <property type="match status" value="1"/>
</dbReference>
<keyword evidence="4" id="KW-1133">Transmembrane helix</keyword>
<dbReference type="InterPro" id="IPR018247">
    <property type="entry name" value="EF_Hand_1_Ca_BS"/>
</dbReference>
<dbReference type="AlphaFoldDB" id="A0AAV3R6N2"/>
<dbReference type="PANTHER" id="PTHR31503:SF85">
    <property type="entry name" value="CALCIUM-BINDING EF-HAND FAMILY PROTEIN"/>
    <property type="match status" value="1"/>
</dbReference>
<dbReference type="Gene3D" id="1.10.238.10">
    <property type="entry name" value="EF-hand"/>
    <property type="match status" value="1"/>
</dbReference>
<gene>
    <name evidence="6" type="ORF">LIER_24864</name>
</gene>
<dbReference type="InterPro" id="IPR011992">
    <property type="entry name" value="EF-hand-dom_pair"/>
</dbReference>
<comment type="caution">
    <text evidence="6">The sequence shown here is derived from an EMBL/GenBank/DDBJ whole genome shotgun (WGS) entry which is preliminary data.</text>
</comment>
<dbReference type="Pfam" id="PF13202">
    <property type="entry name" value="EF-hand_5"/>
    <property type="match status" value="2"/>
</dbReference>
<dbReference type="GO" id="GO:0016020">
    <property type="term" value="C:membrane"/>
    <property type="evidence" value="ECO:0007669"/>
    <property type="project" value="InterPro"/>
</dbReference>
<sequence length="491" mass="55215">MHSLLNSSDQCIHAYGFFPCAESIWGFVYQIITFQYLMVLGEKLLTRSSTKIFASLSTESPYTAVYSVVFRILMAVPSLAIMTVSGILSGNEEAQSQVTFGISVSAGSTIFNLTVLWGINGLLANTTIPKKPQQQQSSSFQETPFLLPRDYQNHSQTEKQKSLIFKSEFWTSGVKVEEGTSKAAKYMFLSSLPFALMQLTTIFSNKEGRLAVIILAILFSVVYLVFYFNYQIQTETQKDSLDYAKFELSNSFERALRDHFDLNRDGKIKKGKFDLLLKNFDMDRDGTISNAEYEIFRKRFDRDGDGKISDAESSTGLKKLMAEGTGEQVGTKSYYTIHVFQVLVGLSILILFARPLTMTTQQLSTAMGLPPLLISFVMIPAVMNSRRALEALFPPNVEKLDIASVTFRELYSGVAMNNTMGFLASVLIVFAKDLTWNYSAEVLIIFLVCAIIGFVSSFRAWSQSSHPKWTFLLAVILYPFSAMIFYFLQDL</sequence>
<feature type="transmembrane region" description="Helical" evidence="4">
    <location>
        <begin position="24"/>
        <end position="41"/>
    </location>
</feature>
<keyword evidence="7" id="KW-1185">Reference proteome</keyword>
<dbReference type="PROSITE" id="PS00018">
    <property type="entry name" value="EF_HAND_1"/>
    <property type="match status" value="1"/>
</dbReference>
<feature type="transmembrane region" description="Helical" evidence="4">
    <location>
        <begin position="442"/>
        <end position="462"/>
    </location>
</feature>
<feature type="transmembrane region" description="Helical" evidence="4">
    <location>
        <begin position="365"/>
        <end position="383"/>
    </location>
</feature>
<evidence type="ECO:0000256" key="2">
    <source>
        <dbReference type="ARBA" id="ARBA00022837"/>
    </source>
</evidence>
<proteinExistence type="predicted"/>
<evidence type="ECO:0000259" key="5">
    <source>
        <dbReference type="PROSITE" id="PS50222"/>
    </source>
</evidence>
<keyword evidence="3" id="KW-0406">Ion transport</keyword>
<keyword evidence="4" id="KW-0472">Membrane</keyword>
<dbReference type="EMBL" id="BAABME010007332">
    <property type="protein sequence ID" value="GAA0170642.1"/>
    <property type="molecule type" value="Genomic_DNA"/>
</dbReference>
<dbReference type="GO" id="GO:0005509">
    <property type="term" value="F:calcium ion binding"/>
    <property type="evidence" value="ECO:0007669"/>
    <property type="project" value="InterPro"/>
</dbReference>
<name>A0AAV3R6N2_LITER</name>
<organism evidence="6 7">
    <name type="scientific">Lithospermum erythrorhizon</name>
    <name type="common">Purple gromwell</name>
    <name type="synonym">Lithospermum officinale var. erythrorhizon</name>
    <dbReference type="NCBI Taxonomy" id="34254"/>
    <lineage>
        <taxon>Eukaryota</taxon>
        <taxon>Viridiplantae</taxon>
        <taxon>Streptophyta</taxon>
        <taxon>Embryophyta</taxon>
        <taxon>Tracheophyta</taxon>
        <taxon>Spermatophyta</taxon>
        <taxon>Magnoliopsida</taxon>
        <taxon>eudicotyledons</taxon>
        <taxon>Gunneridae</taxon>
        <taxon>Pentapetalae</taxon>
        <taxon>asterids</taxon>
        <taxon>lamiids</taxon>
        <taxon>Boraginales</taxon>
        <taxon>Boraginaceae</taxon>
        <taxon>Boraginoideae</taxon>
        <taxon>Lithospermeae</taxon>
        <taxon>Lithospermum</taxon>
    </lineage>
</organism>
<keyword evidence="4" id="KW-0812">Transmembrane</keyword>
<protein>
    <submittedName>
        <fullName evidence="6">Transporter</fullName>
    </submittedName>
</protein>
<feature type="transmembrane region" description="Helical" evidence="4">
    <location>
        <begin position="100"/>
        <end position="123"/>
    </location>
</feature>
<accession>A0AAV3R6N2</accession>
<keyword evidence="2" id="KW-0106">Calcium</keyword>
<evidence type="ECO:0000256" key="4">
    <source>
        <dbReference type="SAM" id="Phobius"/>
    </source>
</evidence>
<dbReference type="InterPro" id="IPR004713">
    <property type="entry name" value="CaH_exchang"/>
</dbReference>
<evidence type="ECO:0000256" key="1">
    <source>
        <dbReference type="ARBA" id="ARBA00022449"/>
    </source>
</evidence>